<dbReference type="InterPro" id="IPR017441">
    <property type="entry name" value="Protein_kinase_ATP_BS"/>
</dbReference>
<evidence type="ECO:0000256" key="1">
    <source>
        <dbReference type="ARBA" id="ARBA00022527"/>
    </source>
</evidence>
<keyword evidence="8" id="KW-1185">Reference proteome</keyword>
<evidence type="ECO:0000256" key="3">
    <source>
        <dbReference type="ARBA" id="ARBA00022840"/>
    </source>
</evidence>
<gene>
    <name evidence="6" type="ORF">M9Y10_031726</name>
    <name evidence="7" type="ORF">M9Y10_033169</name>
</gene>
<dbReference type="PROSITE" id="PS50011">
    <property type="entry name" value="PROTEIN_KINASE_DOM"/>
    <property type="match status" value="2"/>
</dbReference>
<dbReference type="SUPFAM" id="SSF81901">
    <property type="entry name" value="HCP-like"/>
    <property type="match status" value="2"/>
</dbReference>
<sequence length="1032" mass="117692">MTSLFRMNSGDQLDINNFEVIQRIGTGTFSEVFVVKEKNSGKFYAAKVPLKPINEFRDSEKKDINREFSIMCKLNHLAILKMIGYCSENFNGEEKPTIITEFYSNGTLSQKIAAERENKQQDNWDDTTKLIILYGIASAMLYLHSHNVIHRDLKPSNILMDSKNRPKIADFGLTKITRANENTLEQSTVNTKGTPIYIPPELWQDNKYSSAGDVYAFGITAYEIMTCQVPYRSYKNIQPRKLSKLVIEGNRPDMDYPIPEIYKNLIESCWHQDADSRPTFQEIVDELRNNSDFITENVDKDKFLEYVHYIDNYKATFDSEKQDITLEDIEKMKSKLNQSPSSASFSFSIANKNAKIDINDFEIIQRIGSGSFSSVFLVKEKKTSDLYAAKVPLRPISEYLSEDLKNIRREISNMCRLNHPAILKMIGFSLKSFNNEDKPTIITEFLSNGSLYDIIQSERLNKHIEGWDDTAKLIVLYGIASAMKFLHQYDIIHRDLNLKNVLLDSKKRPKIGDFGLSKITRSKNKTLEESTYTTKGTPFYMPPELLESNMYSKAGDVYAFAIMVFEIMTLKKPYCQYNDLNFSRLSKMVIEGVRPEIDSPIPDAYKELIESCWKQDAESRPTFEEIADVLKNNKGFITKKVDENKYFEYVNYIDTYNSTFDPESLDENNSEVEKDSHYYFELAERYYNGDDAPVDREKAAQNYKLAAERNHLQAKFFYGNMLFNGDGIPQNQELGLEYIKEASNNGHIEAMYILASLLESGKGMDVDTPAAAELYLKAAKNGHAEAQFAYAKMLEDGIVVPINRYKAFEYTKMAANNEHTEAIFNYGLALFQGFGTSINLKDAIHYLKIAADKGHPESMMTYSSILFNGNGAEINKTEAVKYYKIAADRGVIDSMYIIADIYFNGDGTDVDYIKAAKYYKLAADKGHIDAMLKYANCLFEGKGVKINKVDSYKYYKLAADNGNAKAMYKYATALFGGTILPLNKEVAINYFRRGARCGNKDCMHSLGLALLRGDGIGANREEAAKYFRMENE</sequence>
<evidence type="ECO:0000313" key="7">
    <source>
        <dbReference type="EMBL" id="KAK8838540.1"/>
    </source>
</evidence>
<feature type="domain" description="Protein kinase" evidence="5">
    <location>
        <begin position="361"/>
        <end position="637"/>
    </location>
</feature>
<dbReference type="InterPro" id="IPR000719">
    <property type="entry name" value="Prot_kinase_dom"/>
</dbReference>
<keyword evidence="3 4" id="KW-0067">ATP-binding</keyword>
<comment type="caution">
    <text evidence="6">The sequence shown here is derived from an EMBL/GenBank/DDBJ whole genome shotgun (WGS) entry which is preliminary data.</text>
</comment>
<dbReference type="SMART" id="SM00220">
    <property type="entry name" value="S_TKc"/>
    <property type="match status" value="2"/>
</dbReference>
<evidence type="ECO:0000256" key="2">
    <source>
        <dbReference type="ARBA" id="ARBA00022741"/>
    </source>
</evidence>
<dbReference type="InterPro" id="IPR008271">
    <property type="entry name" value="Ser/Thr_kinase_AS"/>
</dbReference>
<dbReference type="Gene3D" id="1.25.40.10">
    <property type="entry name" value="Tetratricopeptide repeat domain"/>
    <property type="match status" value="1"/>
</dbReference>
<dbReference type="InterPro" id="IPR011009">
    <property type="entry name" value="Kinase-like_dom_sf"/>
</dbReference>
<evidence type="ECO:0000313" key="8">
    <source>
        <dbReference type="Proteomes" id="UP001470230"/>
    </source>
</evidence>
<evidence type="ECO:0000313" key="6">
    <source>
        <dbReference type="EMBL" id="KAK8834296.1"/>
    </source>
</evidence>
<evidence type="ECO:0000259" key="5">
    <source>
        <dbReference type="PROSITE" id="PS50011"/>
    </source>
</evidence>
<name>A0ABR2GKD1_9EUKA</name>
<organism evidence="6 8">
    <name type="scientific">Tritrichomonas musculus</name>
    <dbReference type="NCBI Taxonomy" id="1915356"/>
    <lineage>
        <taxon>Eukaryota</taxon>
        <taxon>Metamonada</taxon>
        <taxon>Parabasalia</taxon>
        <taxon>Tritrichomonadida</taxon>
        <taxon>Tritrichomonadidae</taxon>
        <taxon>Tritrichomonas</taxon>
    </lineage>
</organism>
<feature type="binding site" evidence="4">
    <location>
        <position position="390"/>
    </location>
    <ligand>
        <name>ATP</name>
        <dbReference type="ChEBI" id="CHEBI:30616"/>
    </ligand>
</feature>
<feature type="domain" description="Protein kinase" evidence="5">
    <location>
        <begin position="18"/>
        <end position="294"/>
    </location>
</feature>
<dbReference type="PROSITE" id="PS00108">
    <property type="entry name" value="PROTEIN_KINASE_ST"/>
    <property type="match status" value="1"/>
</dbReference>
<accession>A0ABR2GKD1</accession>
<dbReference type="Pfam" id="PF07714">
    <property type="entry name" value="PK_Tyr_Ser-Thr"/>
    <property type="match status" value="2"/>
</dbReference>
<keyword evidence="2 4" id="KW-0547">Nucleotide-binding</keyword>
<keyword evidence="1" id="KW-0808">Transferase</keyword>
<feature type="binding site" evidence="4">
    <location>
        <position position="51"/>
    </location>
    <ligand>
        <name>ATP</name>
        <dbReference type="ChEBI" id="CHEBI:30616"/>
    </ligand>
</feature>
<protein>
    <recommendedName>
        <fullName evidence="5">Protein kinase domain-containing protein</fullName>
    </recommendedName>
</protein>
<dbReference type="SUPFAM" id="SSF56112">
    <property type="entry name" value="Protein kinase-like (PK-like)"/>
    <property type="match status" value="2"/>
</dbReference>
<dbReference type="Gene3D" id="1.10.510.10">
    <property type="entry name" value="Transferase(Phosphotransferase) domain 1"/>
    <property type="match status" value="2"/>
</dbReference>
<dbReference type="InterPro" id="IPR001245">
    <property type="entry name" value="Ser-Thr/Tyr_kinase_cat_dom"/>
</dbReference>
<dbReference type="Pfam" id="PF08238">
    <property type="entry name" value="Sel1"/>
    <property type="match status" value="10"/>
</dbReference>
<dbReference type="InterPro" id="IPR051681">
    <property type="entry name" value="Ser/Thr_Kinases-Pseudokinases"/>
</dbReference>
<dbReference type="EMBL" id="JAPFFF010000438">
    <property type="protein sequence ID" value="KAK8834296.1"/>
    <property type="molecule type" value="Genomic_DNA"/>
</dbReference>
<dbReference type="EMBL" id="JAPFFF010000055">
    <property type="protein sequence ID" value="KAK8838540.1"/>
    <property type="molecule type" value="Genomic_DNA"/>
</dbReference>
<evidence type="ECO:0000256" key="4">
    <source>
        <dbReference type="PROSITE-ProRule" id="PRU10141"/>
    </source>
</evidence>
<reference evidence="6 8" key="1">
    <citation type="submission" date="2024-04" db="EMBL/GenBank/DDBJ databases">
        <title>Tritrichomonas musculus Genome.</title>
        <authorList>
            <person name="Alves-Ferreira E."/>
            <person name="Grigg M."/>
            <person name="Lorenzi H."/>
            <person name="Galac M."/>
        </authorList>
    </citation>
    <scope>NUCLEOTIDE SEQUENCE [LARGE SCALE GENOMIC DNA]</scope>
    <source>
        <strain evidence="6 8">EAF2021</strain>
    </source>
</reference>
<dbReference type="PANTHER" id="PTHR44329:SF214">
    <property type="entry name" value="PROTEIN KINASE DOMAIN-CONTAINING PROTEIN"/>
    <property type="match status" value="1"/>
</dbReference>
<dbReference type="PROSITE" id="PS00107">
    <property type="entry name" value="PROTEIN_KINASE_ATP"/>
    <property type="match status" value="2"/>
</dbReference>
<keyword evidence="1" id="KW-0723">Serine/threonine-protein kinase</keyword>
<dbReference type="PRINTS" id="PR00109">
    <property type="entry name" value="TYRKINASE"/>
</dbReference>
<keyword evidence="1" id="KW-0418">Kinase</keyword>
<dbReference type="InterPro" id="IPR006597">
    <property type="entry name" value="Sel1-like"/>
</dbReference>
<proteinExistence type="predicted"/>
<dbReference type="InterPro" id="IPR011990">
    <property type="entry name" value="TPR-like_helical_dom_sf"/>
</dbReference>
<dbReference type="Proteomes" id="UP001470230">
    <property type="component" value="Unassembled WGS sequence"/>
</dbReference>
<dbReference type="PANTHER" id="PTHR44329">
    <property type="entry name" value="SERINE/THREONINE-PROTEIN KINASE TNNI3K-RELATED"/>
    <property type="match status" value="1"/>
</dbReference>
<dbReference type="SMART" id="SM00671">
    <property type="entry name" value="SEL1"/>
    <property type="match status" value="9"/>
</dbReference>